<organism evidence="2 3">
    <name type="scientific">Coptis chinensis</name>
    <dbReference type="NCBI Taxonomy" id="261450"/>
    <lineage>
        <taxon>Eukaryota</taxon>
        <taxon>Viridiplantae</taxon>
        <taxon>Streptophyta</taxon>
        <taxon>Embryophyta</taxon>
        <taxon>Tracheophyta</taxon>
        <taxon>Spermatophyta</taxon>
        <taxon>Magnoliopsida</taxon>
        <taxon>Ranunculales</taxon>
        <taxon>Ranunculaceae</taxon>
        <taxon>Coptidoideae</taxon>
        <taxon>Coptis</taxon>
    </lineage>
</organism>
<comment type="caution">
    <text evidence="2">The sequence shown here is derived from an EMBL/GenBank/DDBJ whole genome shotgun (WGS) entry which is preliminary data.</text>
</comment>
<dbReference type="Pfam" id="PF04749">
    <property type="entry name" value="PLAC8"/>
    <property type="match status" value="1"/>
</dbReference>
<dbReference type="EMBL" id="JADFTS010000008">
    <property type="protein sequence ID" value="KAF9593093.1"/>
    <property type="molecule type" value="Genomic_DNA"/>
</dbReference>
<dbReference type="Proteomes" id="UP000631114">
    <property type="component" value="Unassembled WGS sequence"/>
</dbReference>
<gene>
    <name evidence="2" type="ORF">IFM89_020157</name>
</gene>
<evidence type="ECO:0000313" key="3">
    <source>
        <dbReference type="Proteomes" id="UP000631114"/>
    </source>
</evidence>
<dbReference type="PANTHER" id="PTHR31045">
    <property type="entry name" value="PLAC8 FAMILY PROTEIN-RELATED"/>
    <property type="match status" value="1"/>
</dbReference>
<proteinExistence type="predicted"/>
<dbReference type="PANTHER" id="PTHR31045:SF30">
    <property type="entry name" value="PLAC8 FAMILY PROTEIN"/>
    <property type="match status" value="1"/>
</dbReference>
<dbReference type="OrthoDB" id="6407410at2759"/>
<keyword evidence="1" id="KW-0472">Membrane</keyword>
<evidence type="ECO:0000256" key="1">
    <source>
        <dbReference type="SAM" id="Phobius"/>
    </source>
</evidence>
<evidence type="ECO:0000313" key="2">
    <source>
        <dbReference type="EMBL" id="KAF9593093.1"/>
    </source>
</evidence>
<reference evidence="2 3" key="1">
    <citation type="submission" date="2020-10" db="EMBL/GenBank/DDBJ databases">
        <title>The Coptis chinensis genome and diversification of protoberbering-type alkaloids.</title>
        <authorList>
            <person name="Wang B."/>
            <person name="Shu S."/>
            <person name="Song C."/>
            <person name="Liu Y."/>
        </authorList>
    </citation>
    <scope>NUCLEOTIDE SEQUENCE [LARGE SCALE GENOMIC DNA]</scope>
    <source>
        <strain evidence="2">HL-2020</strain>
        <tissue evidence="2">Leaf</tissue>
    </source>
</reference>
<keyword evidence="1" id="KW-0812">Transmembrane</keyword>
<keyword evidence="1" id="KW-1133">Transmembrane helix</keyword>
<dbReference type="NCBIfam" id="TIGR01571">
    <property type="entry name" value="A_thal_Cys_rich"/>
    <property type="match status" value="1"/>
</dbReference>
<protein>
    <submittedName>
        <fullName evidence="2">Uncharacterized protein</fullName>
    </submittedName>
</protein>
<dbReference type="GO" id="GO:0009975">
    <property type="term" value="F:cyclase activity"/>
    <property type="evidence" value="ECO:0007669"/>
    <property type="project" value="TreeGrafter"/>
</dbReference>
<keyword evidence="3" id="KW-1185">Reference proteome</keyword>
<name>A0A835LF07_9MAGN</name>
<dbReference type="GO" id="GO:0051762">
    <property type="term" value="P:sesquiterpene biosynthetic process"/>
    <property type="evidence" value="ECO:0007669"/>
    <property type="project" value="TreeGrafter"/>
</dbReference>
<sequence length="160" mass="18477">MSLEKRFSFSLRNDQKAIEERTRWKGGCLIYGMIFVCHISRFSSFRGRWLEYGKTWFWEYVGSHCDFFAILFSSFPDLQFRLANINIDNEVFGEALGLTGVVLGVFGLLYGGVWRIQMRKRYNLPPNNCCCGNPAVTDCAQWLFCCWCSLAQVLAHRGQA</sequence>
<feature type="transmembrane region" description="Helical" evidence="1">
    <location>
        <begin position="95"/>
        <end position="114"/>
    </location>
</feature>
<dbReference type="AlphaFoldDB" id="A0A835LF07"/>
<accession>A0A835LF07</accession>
<dbReference type="InterPro" id="IPR006461">
    <property type="entry name" value="PLAC_motif_containing"/>
</dbReference>